<proteinExistence type="predicted"/>
<evidence type="ECO:0000256" key="2">
    <source>
        <dbReference type="SAM" id="SignalP"/>
    </source>
</evidence>
<keyword evidence="4" id="KW-1185">Reference proteome</keyword>
<feature type="signal peptide" evidence="2">
    <location>
        <begin position="1"/>
        <end position="32"/>
    </location>
</feature>
<name>A0A0G4GSN8_VITBC</name>
<dbReference type="InParanoid" id="A0A0G4GSN8"/>
<feature type="region of interest" description="Disordered" evidence="1">
    <location>
        <begin position="92"/>
        <end position="162"/>
    </location>
</feature>
<dbReference type="Proteomes" id="UP000041254">
    <property type="component" value="Unassembled WGS sequence"/>
</dbReference>
<protein>
    <submittedName>
        <fullName evidence="3">Uncharacterized protein</fullName>
    </submittedName>
</protein>
<keyword evidence="2" id="KW-0732">Signal</keyword>
<evidence type="ECO:0000313" key="3">
    <source>
        <dbReference type="EMBL" id="CEM33708.1"/>
    </source>
</evidence>
<dbReference type="EMBL" id="CDMY01000791">
    <property type="protein sequence ID" value="CEM33708.1"/>
    <property type="molecule type" value="Genomic_DNA"/>
</dbReference>
<feature type="compositionally biased region" description="Acidic residues" evidence="1">
    <location>
        <begin position="101"/>
        <end position="144"/>
    </location>
</feature>
<organism evidence="3 4">
    <name type="scientific">Vitrella brassicaformis (strain CCMP3155)</name>
    <dbReference type="NCBI Taxonomy" id="1169540"/>
    <lineage>
        <taxon>Eukaryota</taxon>
        <taxon>Sar</taxon>
        <taxon>Alveolata</taxon>
        <taxon>Colpodellida</taxon>
        <taxon>Vitrellaceae</taxon>
        <taxon>Vitrella</taxon>
    </lineage>
</organism>
<reference evidence="3 4" key="1">
    <citation type="submission" date="2014-11" db="EMBL/GenBank/DDBJ databases">
        <authorList>
            <person name="Zhu J."/>
            <person name="Qi W."/>
            <person name="Song R."/>
        </authorList>
    </citation>
    <scope>NUCLEOTIDE SEQUENCE [LARGE SCALE GENOMIC DNA]</scope>
</reference>
<feature type="chain" id="PRO_5005191144" evidence="2">
    <location>
        <begin position="33"/>
        <end position="229"/>
    </location>
</feature>
<evidence type="ECO:0000256" key="1">
    <source>
        <dbReference type="SAM" id="MobiDB-lite"/>
    </source>
</evidence>
<accession>A0A0G4GSN8</accession>
<gene>
    <name evidence="3" type="ORF">Vbra_18617</name>
</gene>
<evidence type="ECO:0000313" key="4">
    <source>
        <dbReference type="Proteomes" id="UP000041254"/>
    </source>
</evidence>
<dbReference type="VEuPathDB" id="CryptoDB:Vbra_18617"/>
<dbReference type="AlphaFoldDB" id="A0A0G4GSN8"/>
<sequence length="229" mass="25654">MEPMDVSIRPASRALLALLVFLVVLPLHPVHAALCLSTQAPLEFVTIQMRRHLTGEIDLHDVFGDPIAHLELTMRRTHGQLSKVVIADPSYDRSMDRTESENEDDYDDELAFDDDTDTDDMAGDEWDEEVEEEGEGGEGEEEAQQEASDGHGADDDGVEESECEIQCHTWRAMHEALQEPTAERAMVRDGSLCSSLHTSLYCHAVNGRQMPAEMDSALFLHVDWDGWMT</sequence>